<organism evidence="2">
    <name type="scientific">Daucus carota subsp. sativus</name>
    <name type="common">Carrot</name>
    <dbReference type="NCBI Taxonomy" id="79200"/>
    <lineage>
        <taxon>Eukaryota</taxon>
        <taxon>Viridiplantae</taxon>
        <taxon>Streptophyta</taxon>
        <taxon>Embryophyta</taxon>
        <taxon>Tracheophyta</taxon>
        <taxon>Spermatophyta</taxon>
        <taxon>Magnoliopsida</taxon>
        <taxon>eudicotyledons</taxon>
        <taxon>Gunneridae</taxon>
        <taxon>Pentapetalae</taxon>
        <taxon>asterids</taxon>
        <taxon>campanulids</taxon>
        <taxon>Apiales</taxon>
        <taxon>Apiaceae</taxon>
        <taxon>Apioideae</taxon>
        <taxon>Scandiceae</taxon>
        <taxon>Daucinae</taxon>
        <taxon>Daucus</taxon>
        <taxon>Daucus sect. Daucus</taxon>
    </lineage>
</organism>
<protein>
    <submittedName>
        <fullName evidence="2">Uncharacterized protein</fullName>
    </submittedName>
</protein>
<keyword evidence="1" id="KW-0175">Coiled coil</keyword>
<dbReference type="InterPro" id="IPR044951">
    <property type="entry name" value="SPC24-like"/>
</dbReference>
<feature type="coiled-coil region" evidence="1">
    <location>
        <begin position="58"/>
        <end position="105"/>
    </location>
</feature>
<name>A0A164Z6V2_DAUCS</name>
<dbReference type="Gramene" id="KZM95434">
    <property type="protein sequence ID" value="KZM95434"/>
    <property type="gene ID" value="DCAR_018676"/>
</dbReference>
<dbReference type="OMA" id="CEIAIEY"/>
<dbReference type="EMBL" id="LNRQ01000005">
    <property type="protein sequence ID" value="KZM95434.1"/>
    <property type="molecule type" value="Genomic_DNA"/>
</dbReference>
<dbReference type="STRING" id="79200.A0A164Z6V2"/>
<accession>A0A164Z6V2</accession>
<evidence type="ECO:0000256" key="1">
    <source>
        <dbReference type="SAM" id="Coils"/>
    </source>
</evidence>
<sequence length="107" mass="12277">MGDAARNFEMKNLIPYSDDLINLLKSERDSANLSKFLEQFNVLVSQSDADFKGVESSILDYQNKLDSCNQKIDAAKSEVASDSELDMLQKELEEELERERLLKDELR</sequence>
<evidence type="ECO:0000313" key="2">
    <source>
        <dbReference type="EMBL" id="KZM95434.1"/>
    </source>
</evidence>
<gene>
    <name evidence="2" type="ORF">DCAR_018676</name>
</gene>
<dbReference type="GO" id="GO:0051983">
    <property type="term" value="P:regulation of chromosome segregation"/>
    <property type="evidence" value="ECO:0007669"/>
    <property type="project" value="InterPro"/>
</dbReference>
<dbReference type="AlphaFoldDB" id="A0A164Z6V2"/>
<dbReference type="PANTHER" id="PTHR35730:SF2">
    <property type="entry name" value="KINETOCHORE PROTEIN SPC24 HOMOLOG-RELATED"/>
    <property type="match status" value="1"/>
</dbReference>
<dbReference type="PANTHER" id="PTHR35730">
    <property type="entry name" value="KINETOCHORE PROTEIN SPC24 HOMOLOG-RELATED"/>
    <property type="match status" value="1"/>
</dbReference>
<comment type="caution">
    <text evidence="2">The sequence shown here is derived from an EMBL/GenBank/DDBJ whole genome shotgun (WGS) entry which is preliminary data.</text>
</comment>
<reference evidence="2" key="1">
    <citation type="journal article" date="2016" name="Nat. Genet.">
        <title>A high-quality carrot genome assembly provides new insights into carotenoid accumulation and asterid genome evolution.</title>
        <authorList>
            <person name="Iorizzo M."/>
            <person name="Ellison S."/>
            <person name="Senalik D."/>
            <person name="Zeng P."/>
            <person name="Satapoomin P."/>
            <person name="Huang J."/>
            <person name="Bowman M."/>
            <person name="Iovene M."/>
            <person name="Sanseverino W."/>
            <person name="Cavagnaro P."/>
            <person name="Yildiz M."/>
            <person name="Macko-Podgorni A."/>
            <person name="Moranska E."/>
            <person name="Grzebelus E."/>
            <person name="Grzebelus D."/>
            <person name="Ashrafi H."/>
            <person name="Zheng Z."/>
            <person name="Cheng S."/>
            <person name="Spooner D."/>
            <person name="Van Deynze A."/>
            <person name="Simon P."/>
        </authorList>
    </citation>
    <scope>NUCLEOTIDE SEQUENCE [LARGE SCALE GENOMIC DNA]</scope>
    <source>
        <tissue evidence="2">Leaf</tissue>
    </source>
</reference>
<proteinExistence type="predicted"/>